<protein>
    <submittedName>
        <fullName evidence="1">Jg22505 protein</fullName>
    </submittedName>
</protein>
<sequence>MEHIARRTDRRWDPKVFEWRPRTGRHSIGRPPTRWTDDIERVTGSRWTQAAQNRGIWDSVPKTYVKKWTSIG</sequence>
<dbReference type="AlphaFoldDB" id="A0A8S4RDQ4"/>
<reference evidence="1" key="1">
    <citation type="submission" date="2022-03" db="EMBL/GenBank/DDBJ databases">
        <authorList>
            <person name="Lindestad O."/>
        </authorList>
    </citation>
    <scope>NUCLEOTIDE SEQUENCE</scope>
</reference>
<dbReference type="Proteomes" id="UP000838756">
    <property type="component" value="Unassembled WGS sequence"/>
</dbReference>
<dbReference type="EMBL" id="CAKXAJ010025004">
    <property type="protein sequence ID" value="CAH2233827.1"/>
    <property type="molecule type" value="Genomic_DNA"/>
</dbReference>
<name>A0A8S4RDQ4_9NEOP</name>
<dbReference type="OrthoDB" id="407509at2759"/>
<organism evidence="1 2">
    <name type="scientific">Pararge aegeria aegeria</name>
    <dbReference type="NCBI Taxonomy" id="348720"/>
    <lineage>
        <taxon>Eukaryota</taxon>
        <taxon>Metazoa</taxon>
        <taxon>Ecdysozoa</taxon>
        <taxon>Arthropoda</taxon>
        <taxon>Hexapoda</taxon>
        <taxon>Insecta</taxon>
        <taxon>Pterygota</taxon>
        <taxon>Neoptera</taxon>
        <taxon>Endopterygota</taxon>
        <taxon>Lepidoptera</taxon>
        <taxon>Glossata</taxon>
        <taxon>Ditrysia</taxon>
        <taxon>Papilionoidea</taxon>
        <taxon>Nymphalidae</taxon>
        <taxon>Satyrinae</taxon>
        <taxon>Satyrini</taxon>
        <taxon>Parargina</taxon>
        <taxon>Pararge</taxon>
    </lineage>
</organism>
<accession>A0A8S4RDQ4</accession>
<gene>
    <name evidence="1" type="primary">jg22505</name>
    <name evidence="1" type="ORF">PAEG_LOCUS11754</name>
</gene>
<keyword evidence="2" id="KW-1185">Reference proteome</keyword>
<evidence type="ECO:0000313" key="1">
    <source>
        <dbReference type="EMBL" id="CAH2233827.1"/>
    </source>
</evidence>
<comment type="caution">
    <text evidence="1">The sequence shown here is derived from an EMBL/GenBank/DDBJ whole genome shotgun (WGS) entry which is preliminary data.</text>
</comment>
<evidence type="ECO:0000313" key="2">
    <source>
        <dbReference type="Proteomes" id="UP000838756"/>
    </source>
</evidence>
<proteinExistence type="predicted"/>